<protein>
    <submittedName>
        <fullName evidence="1">Uncharacterized protein</fullName>
    </submittedName>
</protein>
<organism evidence="1 2">
    <name type="scientific">Aquipluma nitroreducens</name>
    <dbReference type="NCBI Taxonomy" id="2010828"/>
    <lineage>
        <taxon>Bacteria</taxon>
        <taxon>Pseudomonadati</taxon>
        <taxon>Bacteroidota</taxon>
        <taxon>Bacteroidia</taxon>
        <taxon>Marinilabiliales</taxon>
        <taxon>Prolixibacteraceae</taxon>
        <taxon>Aquipluma</taxon>
    </lineage>
</organism>
<evidence type="ECO:0000313" key="2">
    <source>
        <dbReference type="Proteomes" id="UP001193389"/>
    </source>
</evidence>
<dbReference type="EMBL" id="AP018694">
    <property type="protein sequence ID" value="BBE18664.1"/>
    <property type="molecule type" value="Genomic_DNA"/>
</dbReference>
<evidence type="ECO:0000313" key="1">
    <source>
        <dbReference type="EMBL" id="BBE18664.1"/>
    </source>
</evidence>
<dbReference type="AlphaFoldDB" id="A0A5K7SBH9"/>
<proteinExistence type="predicted"/>
<gene>
    <name evidence="1" type="ORF">AQPE_2827</name>
</gene>
<keyword evidence="2" id="KW-1185">Reference proteome</keyword>
<dbReference type="KEGG" id="anf:AQPE_2827"/>
<sequence>MKQLKIFTLILLVAFLSSCNKDSDDSSVVGDAIIVSKRSGTEVIYGVALYAYAFSSIKTATAVNSTSPFEAIPLAANGSYSYNFYKEPSDSEYSETVPEASTYTFSGVFDSGATFECQDILTSNALVPVTFEKCEYNTASSYAELSWTALANADSYIIYVVDESGTIVFRSSELSNTVVSGTLNSSTSGWTSGYPINGATYTVKIYAFEYEDSSNINSYQLQATSISESTLVWGQ</sequence>
<dbReference type="Proteomes" id="UP001193389">
    <property type="component" value="Chromosome"/>
</dbReference>
<dbReference type="RefSeq" id="WP_318346979.1">
    <property type="nucleotide sequence ID" value="NZ_AP018694.1"/>
</dbReference>
<name>A0A5K7SBH9_9BACT</name>
<reference evidence="1" key="1">
    <citation type="journal article" date="2020" name="Int. J. Syst. Evol. Microbiol.">
        <title>Aquipluma nitroreducens gen. nov. sp. nov., a novel facultatively anaerobic bacterium isolated from a freshwater lake.</title>
        <authorList>
            <person name="Watanabe M."/>
            <person name="Kojima H."/>
            <person name="Fukui M."/>
        </authorList>
    </citation>
    <scope>NUCLEOTIDE SEQUENCE</scope>
    <source>
        <strain evidence="1">MeG22</strain>
    </source>
</reference>
<accession>A0A5K7SBH9</accession>
<dbReference type="PROSITE" id="PS51257">
    <property type="entry name" value="PROKAR_LIPOPROTEIN"/>
    <property type="match status" value="1"/>
</dbReference>